<accession>A0A6A4WAL8</accession>
<dbReference type="EMBL" id="VIIS01001391">
    <property type="protein sequence ID" value="KAF0299158.1"/>
    <property type="molecule type" value="Genomic_DNA"/>
</dbReference>
<gene>
    <name evidence="2" type="ORF">FJT64_003570</name>
</gene>
<reference evidence="2 3" key="1">
    <citation type="submission" date="2019-07" db="EMBL/GenBank/DDBJ databases">
        <title>Draft genome assembly of a fouling barnacle, Amphibalanus amphitrite (Darwin, 1854): The first reference genome for Thecostraca.</title>
        <authorList>
            <person name="Kim W."/>
        </authorList>
    </citation>
    <scope>NUCLEOTIDE SEQUENCE [LARGE SCALE GENOMIC DNA]</scope>
    <source>
        <strain evidence="2">SNU_AA5</strain>
        <tissue evidence="2">Soma without cirri and trophi</tissue>
    </source>
</reference>
<dbReference type="AlphaFoldDB" id="A0A6A4WAL8"/>
<comment type="caution">
    <text evidence="2">The sequence shown here is derived from an EMBL/GenBank/DDBJ whole genome shotgun (WGS) entry which is preliminary data.</text>
</comment>
<dbReference type="Proteomes" id="UP000440578">
    <property type="component" value="Unassembled WGS sequence"/>
</dbReference>
<name>A0A6A4WAL8_AMPAM</name>
<keyword evidence="1" id="KW-0472">Membrane</keyword>
<keyword evidence="1" id="KW-1133">Transmembrane helix</keyword>
<evidence type="ECO:0000313" key="2">
    <source>
        <dbReference type="EMBL" id="KAF0299158.1"/>
    </source>
</evidence>
<feature type="transmembrane region" description="Helical" evidence="1">
    <location>
        <begin position="29"/>
        <end position="50"/>
    </location>
</feature>
<organism evidence="2 3">
    <name type="scientific">Amphibalanus amphitrite</name>
    <name type="common">Striped barnacle</name>
    <name type="synonym">Balanus amphitrite</name>
    <dbReference type="NCBI Taxonomy" id="1232801"/>
    <lineage>
        <taxon>Eukaryota</taxon>
        <taxon>Metazoa</taxon>
        <taxon>Ecdysozoa</taxon>
        <taxon>Arthropoda</taxon>
        <taxon>Crustacea</taxon>
        <taxon>Multicrustacea</taxon>
        <taxon>Cirripedia</taxon>
        <taxon>Thoracica</taxon>
        <taxon>Thoracicalcarea</taxon>
        <taxon>Balanomorpha</taxon>
        <taxon>Balanoidea</taxon>
        <taxon>Balanidae</taxon>
        <taxon>Amphibalaninae</taxon>
        <taxon>Amphibalanus</taxon>
    </lineage>
</organism>
<evidence type="ECO:0000256" key="1">
    <source>
        <dbReference type="SAM" id="Phobius"/>
    </source>
</evidence>
<proteinExistence type="predicted"/>
<keyword evidence="3" id="KW-1185">Reference proteome</keyword>
<sequence>MLRLWPVKCYAVALSSVARRSLRKPQLQLLMLLTLLAVLALFTTALQGSWQTSQWTATCPLCTRFSARTGDDGRSANYPEAPSTRVPIARAAENAVKARGTDRITKRIGGGEIGSG</sequence>
<keyword evidence="1" id="KW-0812">Transmembrane</keyword>
<evidence type="ECO:0000313" key="3">
    <source>
        <dbReference type="Proteomes" id="UP000440578"/>
    </source>
</evidence>
<protein>
    <submittedName>
        <fullName evidence="2">Uncharacterized protein</fullName>
    </submittedName>
</protein>